<dbReference type="InterPro" id="IPR000719">
    <property type="entry name" value="Prot_kinase_dom"/>
</dbReference>
<dbReference type="GO" id="GO:0004674">
    <property type="term" value="F:protein serine/threonine kinase activity"/>
    <property type="evidence" value="ECO:0007669"/>
    <property type="project" value="UniProtKB-KW"/>
</dbReference>
<dbReference type="InterPro" id="IPR008271">
    <property type="entry name" value="Ser/Thr_kinase_AS"/>
</dbReference>
<evidence type="ECO:0000256" key="3">
    <source>
        <dbReference type="ARBA" id="ARBA00022679"/>
    </source>
</evidence>
<feature type="binding site" evidence="8">
    <location>
        <position position="278"/>
    </location>
    <ligand>
        <name>ATP</name>
        <dbReference type="ChEBI" id="CHEBI:30616"/>
    </ligand>
</feature>
<evidence type="ECO:0000259" key="12">
    <source>
        <dbReference type="PROSITE" id="PS50011"/>
    </source>
</evidence>
<keyword evidence="4 8" id="KW-0547">Nucleotide-binding</keyword>
<evidence type="ECO:0000256" key="1">
    <source>
        <dbReference type="ARBA" id="ARBA00011245"/>
    </source>
</evidence>
<comment type="subunit">
    <text evidence="1">Monomer.</text>
</comment>
<evidence type="ECO:0000256" key="8">
    <source>
        <dbReference type="PIRSR" id="PIRSR630616-2"/>
    </source>
</evidence>
<feature type="domain" description="Protein kinase" evidence="12">
    <location>
        <begin position="135"/>
        <end position="389"/>
    </location>
</feature>
<evidence type="ECO:0000256" key="7">
    <source>
        <dbReference type="PIRSR" id="PIRSR630616-1"/>
    </source>
</evidence>
<comment type="similarity">
    <text evidence="11">Belongs to the protein kinase superfamily.</text>
</comment>
<evidence type="ECO:0000256" key="6">
    <source>
        <dbReference type="ARBA" id="ARBA00022840"/>
    </source>
</evidence>
<dbReference type="PROSITE" id="PS50011">
    <property type="entry name" value="PROTEIN_KINASE_DOM"/>
    <property type="match status" value="1"/>
</dbReference>
<reference evidence="13" key="1">
    <citation type="submission" date="2021-01" db="EMBL/GenBank/DDBJ databases">
        <authorList>
            <consortium name="Genoscope - CEA"/>
            <person name="William W."/>
        </authorList>
    </citation>
    <scope>NUCLEOTIDE SEQUENCE</scope>
</reference>
<evidence type="ECO:0000256" key="10">
    <source>
        <dbReference type="PROSITE-ProRule" id="PRU10141"/>
    </source>
</evidence>
<dbReference type="FunFam" id="3.30.200.20:FF:000042">
    <property type="entry name" value="Aurora kinase A"/>
    <property type="match status" value="1"/>
</dbReference>
<feature type="active site" description="Proton acceptor" evidence="7">
    <location>
        <position position="260"/>
    </location>
</feature>
<dbReference type="FunFam" id="1.10.510.10:FF:000571">
    <property type="entry name" value="Maternal embryonic leucine zipper kinase"/>
    <property type="match status" value="1"/>
</dbReference>
<organism evidence="13 14">
    <name type="scientific">Paramecium primaurelia</name>
    <dbReference type="NCBI Taxonomy" id="5886"/>
    <lineage>
        <taxon>Eukaryota</taxon>
        <taxon>Sar</taxon>
        <taxon>Alveolata</taxon>
        <taxon>Ciliophora</taxon>
        <taxon>Intramacronucleata</taxon>
        <taxon>Oligohymenophorea</taxon>
        <taxon>Peniculida</taxon>
        <taxon>Parameciidae</taxon>
        <taxon>Paramecium</taxon>
    </lineage>
</organism>
<protein>
    <recommendedName>
        <fullName evidence="12">Protein kinase domain-containing protein</fullName>
    </recommendedName>
</protein>
<gene>
    <name evidence="13" type="ORF">PPRIM_AZ9-3.1.T0980099</name>
</gene>
<dbReference type="SMART" id="SM00220">
    <property type="entry name" value="S_TKc"/>
    <property type="match status" value="1"/>
</dbReference>
<keyword evidence="3" id="KW-0808">Transferase</keyword>
<dbReference type="InterPro" id="IPR030616">
    <property type="entry name" value="Aur-like"/>
</dbReference>
<evidence type="ECO:0000313" key="14">
    <source>
        <dbReference type="Proteomes" id="UP000688137"/>
    </source>
</evidence>
<dbReference type="GO" id="GO:0005524">
    <property type="term" value="F:ATP binding"/>
    <property type="evidence" value="ECO:0007669"/>
    <property type="project" value="UniProtKB-UniRule"/>
</dbReference>
<evidence type="ECO:0000256" key="4">
    <source>
        <dbReference type="ARBA" id="ARBA00022741"/>
    </source>
</evidence>
<dbReference type="Pfam" id="PF00069">
    <property type="entry name" value="Pkinase"/>
    <property type="match status" value="1"/>
</dbReference>
<sequence length="399" mass="46448">MKHTLKHENNQSNPFMNHYDLQSIENNKENRQANKILSNIESKISLISKLKTNAFDNYKKMSQDTKQEKENNKISINTKIQFNSQTILKQPFCKITNILAHYTEDKQEQQQPKKTIKNNLDLNQLCNQEIQIGNFKLESILGQGSYATVRLCIEKNSKIKYAIKIYDKSKINDNQKMNNIKREISILKRINHNNIIKLIYAIEDRKSINLVMEYISNQSLAIYVKSKSKRLLPIQEALYIFQQLANAIKYLHSKNIAHRDIKMENILLLSDNYVKLIDFGFSICIQDNQKVNVFCGTPSYMSPELVSKVPHNPLCSDIWSLGILLYRMILGEYPFKGQNDKELYRAIQQNKLKLPNDMNQNIVNLINGCLEKTISQRLTIEQILNNPLFQQTVNIYALS</sequence>
<comment type="caution">
    <text evidence="13">The sequence shown here is derived from an EMBL/GenBank/DDBJ whole genome shotgun (WGS) entry which is preliminary data.</text>
</comment>
<name>A0A8S1NY17_PARPR</name>
<dbReference type="InterPro" id="IPR017441">
    <property type="entry name" value="Protein_kinase_ATP_BS"/>
</dbReference>
<evidence type="ECO:0000256" key="2">
    <source>
        <dbReference type="ARBA" id="ARBA00022527"/>
    </source>
</evidence>
<dbReference type="AlphaFoldDB" id="A0A8S1NY17"/>
<dbReference type="Proteomes" id="UP000688137">
    <property type="component" value="Unassembled WGS sequence"/>
</dbReference>
<dbReference type="OMA" id="HYDLQSI"/>
<evidence type="ECO:0000256" key="9">
    <source>
        <dbReference type="PIRSR" id="PIRSR630616-3"/>
    </source>
</evidence>
<dbReference type="PANTHER" id="PTHR24350">
    <property type="entry name" value="SERINE/THREONINE-PROTEIN KINASE IAL-RELATED"/>
    <property type="match status" value="1"/>
</dbReference>
<dbReference type="EMBL" id="CAJJDM010000101">
    <property type="protein sequence ID" value="CAD8095291.1"/>
    <property type="molecule type" value="Genomic_DNA"/>
</dbReference>
<feature type="binding site" evidence="8">
    <location>
        <begin position="264"/>
        <end position="265"/>
    </location>
    <ligand>
        <name>ATP</name>
        <dbReference type="ChEBI" id="CHEBI:30616"/>
    </ligand>
</feature>
<keyword evidence="5" id="KW-0418">Kinase</keyword>
<feature type="binding site" evidence="8 10">
    <location>
        <position position="164"/>
    </location>
    <ligand>
        <name>ATP</name>
        <dbReference type="ChEBI" id="CHEBI:30616"/>
    </ligand>
</feature>
<evidence type="ECO:0000256" key="11">
    <source>
        <dbReference type="RuleBase" id="RU000304"/>
    </source>
</evidence>
<accession>A0A8S1NY17</accession>
<feature type="cross-link" description="Glycyl lysine isopeptide (Lys-Gly) (interchain with G-Cter in SUMO2)" evidence="9">
    <location>
        <position position="262"/>
    </location>
</feature>
<evidence type="ECO:0000313" key="13">
    <source>
        <dbReference type="EMBL" id="CAD8095291.1"/>
    </source>
</evidence>
<dbReference type="PROSITE" id="PS00108">
    <property type="entry name" value="PROTEIN_KINASE_ST"/>
    <property type="match status" value="1"/>
</dbReference>
<keyword evidence="2 11" id="KW-0723">Serine/threonine-protein kinase</keyword>
<evidence type="ECO:0000256" key="5">
    <source>
        <dbReference type="ARBA" id="ARBA00022777"/>
    </source>
</evidence>
<dbReference type="PROSITE" id="PS00107">
    <property type="entry name" value="PROTEIN_KINASE_ATP"/>
    <property type="match status" value="1"/>
</dbReference>
<keyword evidence="6 8" id="KW-0067">ATP-binding</keyword>
<keyword evidence="14" id="KW-1185">Reference proteome</keyword>
<proteinExistence type="inferred from homology"/>